<keyword evidence="3" id="KW-0408">Iron</keyword>
<evidence type="ECO:0000259" key="5">
    <source>
        <dbReference type="PROSITE" id="PS51296"/>
    </source>
</evidence>
<organism evidence="6 7">
    <name type="scientific">Paenibacillus alginolyticus</name>
    <dbReference type="NCBI Taxonomy" id="59839"/>
    <lineage>
        <taxon>Bacteria</taxon>
        <taxon>Bacillati</taxon>
        <taxon>Bacillota</taxon>
        <taxon>Bacilli</taxon>
        <taxon>Bacillales</taxon>
        <taxon>Paenibacillaceae</taxon>
        <taxon>Paenibacillus</taxon>
    </lineage>
</organism>
<sequence length="98" mass="11000">MKEIELGPEERFTDLPAEVEVENQKYWILKNDEPDSYRLVSRKCPHAGGLVEEEGGELVCPLHGWEFDSHTGVCLNVPSKSLTAYTIIVKDGLLVAQM</sequence>
<evidence type="ECO:0000256" key="4">
    <source>
        <dbReference type="ARBA" id="ARBA00023014"/>
    </source>
</evidence>
<dbReference type="SUPFAM" id="SSF50022">
    <property type="entry name" value="ISP domain"/>
    <property type="match status" value="1"/>
</dbReference>
<dbReference type="Pfam" id="PF00355">
    <property type="entry name" value="Rieske"/>
    <property type="match status" value="1"/>
</dbReference>
<protein>
    <submittedName>
        <fullName evidence="6">Rieske 2Fe-2S domain-containing protein</fullName>
    </submittedName>
</protein>
<dbReference type="Proteomes" id="UP001527099">
    <property type="component" value="Unassembled WGS sequence"/>
</dbReference>
<reference evidence="6 7" key="1">
    <citation type="submission" date="2022-05" db="EMBL/GenBank/DDBJ databases">
        <title>Genome Sequencing of Bee-Associated Microbes.</title>
        <authorList>
            <person name="Dunlap C."/>
        </authorList>
    </citation>
    <scope>NUCLEOTIDE SEQUENCE [LARGE SCALE GENOMIC DNA]</scope>
    <source>
        <strain evidence="6 7">NRRL B-14421</strain>
    </source>
</reference>
<dbReference type="EMBL" id="JAMDMX010000022">
    <property type="protein sequence ID" value="MCY9692886.1"/>
    <property type="molecule type" value="Genomic_DNA"/>
</dbReference>
<proteinExistence type="predicted"/>
<evidence type="ECO:0000313" key="6">
    <source>
        <dbReference type="EMBL" id="MCY9692886.1"/>
    </source>
</evidence>
<dbReference type="PROSITE" id="PS51296">
    <property type="entry name" value="RIESKE"/>
    <property type="match status" value="1"/>
</dbReference>
<evidence type="ECO:0000256" key="3">
    <source>
        <dbReference type="ARBA" id="ARBA00023004"/>
    </source>
</evidence>
<dbReference type="RefSeq" id="WP_029199409.1">
    <property type="nucleotide sequence ID" value="NZ_JAMDMW010000070.1"/>
</dbReference>
<evidence type="ECO:0000256" key="1">
    <source>
        <dbReference type="ARBA" id="ARBA00022714"/>
    </source>
</evidence>
<keyword evidence="2" id="KW-0479">Metal-binding</keyword>
<feature type="domain" description="Rieske" evidence="5">
    <location>
        <begin position="1"/>
        <end position="96"/>
    </location>
</feature>
<dbReference type="InterPro" id="IPR017941">
    <property type="entry name" value="Rieske_2Fe-2S"/>
</dbReference>
<keyword evidence="1" id="KW-0001">2Fe-2S</keyword>
<comment type="caution">
    <text evidence="6">The sequence shown here is derived from an EMBL/GenBank/DDBJ whole genome shotgun (WGS) entry which is preliminary data.</text>
</comment>
<name>A0ABT4G9N4_9BACL</name>
<evidence type="ECO:0000313" key="7">
    <source>
        <dbReference type="Proteomes" id="UP001527099"/>
    </source>
</evidence>
<gene>
    <name evidence="6" type="ORF">M5X19_08245</name>
</gene>
<evidence type="ECO:0000256" key="2">
    <source>
        <dbReference type="ARBA" id="ARBA00022723"/>
    </source>
</evidence>
<dbReference type="Gene3D" id="2.102.10.10">
    <property type="entry name" value="Rieske [2Fe-2S] iron-sulphur domain"/>
    <property type="match status" value="1"/>
</dbReference>
<dbReference type="InterPro" id="IPR036922">
    <property type="entry name" value="Rieske_2Fe-2S_sf"/>
</dbReference>
<keyword evidence="4" id="KW-0411">Iron-sulfur</keyword>
<keyword evidence="7" id="KW-1185">Reference proteome</keyword>
<accession>A0ABT4G9N4</accession>